<dbReference type="Pfam" id="PF23247">
    <property type="entry name" value="LRR_RPS2"/>
    <property type="match status" value="1"/>
</dbReference>
<dbReference type="AlphaFoldDB" id="A0A6A6KIR4"/>
<dbReference type="SUPFAM" id="SSF52058">
    <property type="entry name" value="L domain-like"/>
    <property type="match status" value="1"/>
</dbReference>
<evidence type="ECO:0000313" key="4">
    <source>
        <dbReference type="Proteomes" id="UP000467840"/>
    </source>
</evidence>
<organism evidence="3 4">
    <name type="scientific">Hevea brasiliensis</name>
    <name type="common">Para rubber tree</name>
    <name type="synonym">Siphonia brasiliensis</name>
    <dbReference type="NCBI Taxonomy" id="3981"/>
    <lineage>
        <taxon>Eukaryota</taxon>
        <taxon>Viridiplantae</taxon>
        <taxon>Streptophyta</taxon>
        <taxon>Embryophyta</taxon>
        <taxon>Tracheophyta</taxon>
        <taxon>Spermatophyta</taxon>
        <taxon>Magnoliopsida</taxon>
        <taxon>eudicotyledons</taxon>
        <taxon>Gunneridae</taxon>
        <taxon>Pentapetalae</taxon>
        <taxon>rosids</taxon>
        <taxon>fabids</taxon>
        <taxon>Malpighiales</taxon>
        <taxon>Euphorbiaceae</taxon>
        <taxon>Crotonoideae</taxon>
        <taxon>Micrandreae</taxon>
        <taxon>Hevea</taxon>
    </lineage>
</organism>
<keyword evidence="1" id="KW-0611">Plant defense</keyword>
<evidence type="ECO:0000259" key="2">
    <source>
        <dbReference type="Pfam" id="PF23247"/>
    </source>
</evidence>
<dbReference type="EMBL" id="JAAGAX010000016">
    <property type="protein sequence ID" value="KAF2288036.1"/>
    <property type="molecule type" value="Genomic_DNA"/>
</dbReference>
<comment type="caution">
    <text evidence="3">The sequence shown here is derived from an EMBL/GenBank/DDBJ whole genome shotgun (WGS) entry which is preliminary data.</text>
</comment>
<dbReference type="InterPro" id="IPR050905">
    <property type="entry name" value="Plant_NBS-LRR"/>
</dbReference>
<accession>A0A6A6KIR4</accession>
<dbReference type="Gene3D" id="3.80.10.10">
    <property type="entry name" value="Ribonuclease Inhibitor"/>
    <property type="match status" value="1"/>
</dbReference>
<evidence type="ECO:0000313" key="3">
    <source>
        <dbReference type="EMBL" id="KAF2288036.1"/>
    </source>
</evidence>
<dbReference type="InterPro" id="IPR032675">
    <property type="entry name" value="LRR_dom_sf"/>
</dbReference>
<evidence type="ECO:0000256" key="1">
    <source>
        <dbReference type="ARBA" id="ARBA00022821"/>
    </source>
</evidence>
<name>A0A6A6KIR4_HEVBR</name>
<dbReference type="InterPro" id="IPR057135">
    <property type="entry name" value="At4g27190-like_LRR"/>
</dbReference>
<reference evidence="3 4" key="1">
    <citation type="journal article" date="2020" name="Mol. Plant">
        <title>The Chromosome-Based Rubber Tree Genome Provides New Insights into Spurge Genome Evolution and Rubber Biosynthesis.</title>
        <authorList>
            <person name="Liu J."/>
            <person name="Shi C."/>
            <person name="Shi C.C."/>
            <person name="Li W."/>
            <person name="Zhang Q.J."/>
            <person name="Zhang Y."/>
            <person name="Li K."/>
            <person name="Lu H.F."/>
            <person name="Shi C."/>
            <person name="Zhu S.T."/>
            <person name="Xiao Z.Y."/>
            <person name="Nan H."/>
            <person name="Yue Y."/>
            <person name="Zhu X.G."/>
            <person name="Wu Y."/>
            <person name="Hong X.N."/>
            <person name="Fan G.Y."/>
            <person name="Tong Y."/>
            <person name="Zhang D."/>
            <person name="Mao C.L."/>
            <person name="Liu Y.L."/>
            <person name="Hao S.J."/>
            <person name="Liu W.Q."/>
            <person name="Lv M.Q."/>
            <person name="Zhang H.B."/>
            <person name="Liu Y."/>
            <person name="Hu-Tang G.R."/>
            <person name="Wang J.P."/>
            <person name="Wang J.H."/>
            <person name="Sun Y.H."/>
            <person name="Ni S.B."/>
            <person name="Chen W.B."/>
            <person name="Zhang X.C."/>
            <person name="Jiao Y.N."/>
            <person name="Eichler E.E."/>
            <person name="Li G.H."/>
            <person name="Liu X."/>
            <person name="Gao L.Z."/>
        </authorList>
    </citation>
    <scope>NUCLEOTIDE SEQUENCE [LARGE SCALE GENOMIC DNA]</scope>
    <source>
        <strain evidence="4">cv. GT1</strain>
        <tissue evidence="3">Leaf</tissue>
    </source>
</reference>
<dbReference type="PANTHER" id="PTHR33463">
    <property type="entry name" value="NB-ARC DOMAIN-CONTAINING PROTEIN-RELATED"/>
    <property type="match status" value="1"/>
</dbReference>
<proteinExistence type="predicted"/>
<dbReference type="Proteomes" id="UP000467840">
    <property type="component" value="Chromosome 8"/>
</dbReference>
<protein>
    <recommendedName>
        <fullName evidence="2">Disease resistance protein At4g27190-like leucine-rich repeats domain-containing protein</fullName>
    </recommendedName>
</protein>
<feature type="domain" description="Disease resistance protein At4g27190-like leucine-rich repeats" evidence="2">
    <location>
        <begin position="199"/>
        <end position="296"/>
    </location>
</feature>
<keyword evidence="4" id="KW-1185">Reference proteome</keyword>
<gene>
    <name evidence="3" type="ORF">GH714_004034</name>
</gene>
<sequence length="368" mass="42082">MELEKVVDFTGMRFISLPSSLGFLTNLHTLCLHRCQTDDGAIIRELKQLEVLSFVDSYIVELPRQIEELTRLKLLDLSNCSKLKVIPANVLSKLSLLEALYLNNSFVQWEAKGISNEGNANLAELEQLSQLTTLEIQVLDAKIIPKTLFSNELQRYRILIGHVWGWHGNYETSKTLKLRLKTSIRLEYGVKELLRDTEDLYLDEVRGIENVLYDIDREGFPQLKHLHIQNDVVIQHIINSTKWAARHAFPILESLFLENLMNLEKICHGQLEAGSFSKLRILEVRNYERLTNLFSLPTKMKATVIDENGNNNAVVEFGLLCSLKLIDLPHLRSFCSKMKVALGTEARHKQSTADPAFEEFLSEHELGA</sequence>
<dbReference type="PANTHER" id="PTHR33463:SF203">
    <property type="entry name" value="AAA+ ATPASE DOMAIN-CONTAINING PROTEIN"/>
    <property type="match status" value="1"/>
</dbReference>